<dbReference type="InterPro" id="IPR050282">
    <property type="entry name" value="Cycloisomerase_2"/>
</dbReference>
<dbReference type="GO" id="GO:0017057">
    <property type="term" value="F:6-phosphogluconolactonase activity"/>
    <property type="evidence" value="ECO:0007669"/>
    <property type="project" value="TreeGrafter"/>
</dbReference>
<feature type="chain" id="PRO_5042989692" evidence="2">
    <location>
        <begin position="20"/>
        <end position="385"/>
    </location>
</feature>
<proteinExistence type="inferred from homology"/>
<keyword evidence="4" id="KW-1185">Reference proteome</keyword>
<dbReference type="InterPro" id="IPR015943">
    <property type="entry name" value="WD40/YVTN_repeat-like_dom_sf"/>
</dbReference>
<dbReference type="RefSeq" id="XP_064674469.1">
    <property type="nucleotide sequence ID" value="XM_064812926.1"/>
</dbReference>
<reference evidence="3" key="2">
    <citation type="submission" date="2023-05" db="EMBL/GenBank/DDBJ databases">
        <authorList>
            <consortium name="Lawrence Berkeley National Laboratory"/>
            <person name="Steindorff A."/>
            <person name="Hensen N."/>
            <person name="Bonometti L."/>
            <person name="Westerberg I."/>
            <person name="Brannstrom I.O."/>
            <person name="Guillou S."/>
            <person name="Cros-Aarteil S."/>
            <person name="Calhoun S."/>
            <person name="Haridas S."/>
            <person name="Kuo A."/>
            <person name="Mondo S."/>
            <person name="Pangilinan J."/>
            <person name="Riley R."/>
            <person name="Labutti K."/>
            <person name="Andreopoulos B."/>
            <person name="Lipzen A."/>
            <person name="Chen C."/>
            <person name="Yanf M."/>
            <person name="Daum C."/>
            <person name="Ng V."/>
            <person name="Clum A."/>
            <person name="Ohm R."/>
            <person name="Martin F."/>
            <person name="Silar P."/>
            <person name="Natvig D."/>
            <person name="Lalanne C."/>
            <person name="Gautier V."/>
            <person name="Ament-Velasquez S.L."/>
            <person name="Kruys A."/>
            <person name="Hutchinson M.I."/>
            <person name="Powell A.J."/>
            <person name="Barry K."/>
            <person name="Miller A.N."/>
            <person name="Grigoriev I.V."/>
            <person name="Debuchy R."/>
            <person name="Gladieux P."/>
            <person name="Thoren M.H."/>
            <person name="Johannesson H."/>
        </authorList>
    </citation>
    <scope>NUCLEOTIDE SEQUENCE</scope>
    <source>
        <strain evidence="3">CBS 508.74</strain>
    </source>
</reference>
<comment type="similarity">
    <text evidence="1">Belongs to the cycloisomerase 2 family.</text>
</comment>
<dbReference type="GeneID" id="89937051"/>
<keyword evidence="2" id="KW-0732">Signal</keyword>
<organism evidence="3 4">
    <name type="scientific">Canariomyces notabilis</name>
    <dbReference type="NCBI Taxonomy" id="2074819"/>
    <lineage>
        <taxon>Eukaryota</taxon>
        <taxon>Fungi</taxon>
        <taxon>Dikarya</taxon>
        <taxon>Ascomycota</taxon>
        <taxon>Pezizomycotina</taxon>
        <taxon>Sordariomycetes</taxon>
        <taxon>Sordariomycetidae</taxon>
        <taxon>Sordariales</taxon>
        <taxon>Chaetomiaceae</taxon>
        <taxon>Canariomyces</taxon>
    </lineage>
</organism>
<dbReference type="SUPFAM" id="SSF75011">
    <property type="entry name" value="3-carboxy-cis,cis-mucoante lactonizing enzyme"/>
    <property type="match status" value="1"/>
</dbReference>
<dbReference type="Proteomes" id="UP001302812">
    <property type="component" value="Unassembled WGS sequence"/>
</dbReference>
<sequence>MGIPRRLFLLVGFTPTVRAAIHNLFVGNLYTPASIHALEFNDETEELKLVRTQPTDSSHAWIAFDHAKKNIYAASLNEARIASYRVANPTTLELTKSIPATGACLNKTSAFIEGMSSEPYYAFSASWPAPDACGMAFSVDSNGGLASVVDSWAYANESGVHGLALTRRNGKQLIYSADTSADLVWIHQVVRSNGSVSEVGRFPMPYGGMNPRHLIVHPGGKYLYAVMEADNSITQFDLDVETGLIMQDSLRVMLIPIGTQADTTLYWSADVQLSLSGRYLWATARGRNATETGFISVYLLGDDGRILRRMLRVPTTGGGGTNHISPAFWSDEYAAMTDFGQGYVQIFKLDGPRDSRDGTEYTTARPVAKVDIADGGCCANAIWYS</sequence>
<comment type="caution">
    <text evidence="3">The sequence shown here is derived from an EMBL/GenBank/DDBJ whole genome shotgun (WGS) entry which is preliminary data.</text>
</comment>
<dbReference type="InterPro" id="IPR019405">
    <property type="entry name" value="Lactonase_7-beta_prop"/>
</dbReference>
<dbReference type="PANTHER" id="PTHR30344">
    <property type="entry name" value="6-PHOSPHOGLUCONOLACTONASE-RELATED"/>
    <property type="match status" value="1"/>
</dbReference>
<evidence type="ECO:0000256" key="1">
    <source>
        <dbReference type="ARBA" id="ARBA00005564"/>
    </source>
</evidence>
<protein>
    <submittedName>
        <fullName evidence="3">3-carboxy-cis,cis-mucoante lactonizing enzyme</fullName>
    </submittedName>
</protein>
<dbReference type="PANTHER" id="PTHR30344:SF4">
    <property type="entry name" value="CYCLASE, PUTATIVE (AFU_ORTHOLOGUE AFUA_6G11580)-RELATED"/>
    <property type="match status" value="1"/>
</dbReference>
<feature type="signal peptide" evidence="2">
    <location>
        <begin position="1"/>
        <end position="19"/>
    </location>
</feature>
<accession>A0AAN6TM00</accession>
<dbReference type="AlphaFoldDB" id="A0AAN6TM00"/>
<dbReference type="EMBL" id="MU853333">
    <property type="protein sequence ID" value="KAK4116899.1"/>
    <property type="molecule type" value="Genomic_DNA"/>
</dbReference>
<dbReference type="Pfam" id="PF10282">
    <property type="entry name" value="Lactonase"/>
    <property type="match status" value="1"/>
</dbReference>
<reference evidence="3" key="1">
    <citation type="journal article" date="2023" name="Mol. Phylogenet. Evol.">
        <title>Genome-scale phylogeny and comparative genomics of the fungal order Sordariales.</title>
        <authorList>
            <person name="Hensen N."/>
            <person name="Bonometti L."/>
            <person name="Westerberg I."/>
            <person name="Brannstrom I.O."/>
            <person name="Guillou S."/>
            <person name="Cros-Aarteil S."/>
            <person name="Calhoun S."/>
            <person name="Haridas S."/>
            <person name="Kuo A."/>
            <person name="Mondo S."/>
            <person name="Pangilinan J."/>
            <person name="Riley R."/>
            <person name="LaButti K."/>
            <person name="Andreopoulos B."/>
            <person name="Lipzen A."/>
            <person name="Chen C."/>
            <person name="Yan M."/>
            <person name="Daum C."/>
            <person name="Ng V."/>
            <person name="Clum A."/>
            <person name="Steindorff A."/>
            <person name="Ohm R.A."/>
            <person name="Martin F."/>
            <person name="Silar P."/>
            <person name="Natvig D.O."/>
            <person name="Lalanne C."/>
            <person name="Gautier V."/>
            <person name="Ament-Velasquez S.L."/>
            <person name="Kruys A."/>
            <person name="Hutchinson M.I."/>
            <person name="Powell A.J."/>
            <person name="Barry K."/>
            <person name="Miller A.N."/>
            <person name="Grigoriev I.V."/>
            <person name="Debuchy R."/>
            <person name="Gladieux P."/>
            <person name="Hiltunen Thoren M."/>
            <person name="Johannesson H."/>
        </authorList>
    </citation>
    <scope>NUCLEOTIDE SEQUENCE</scope>
    <source>
        <strain evidence="3">CBS 508.74</strain>
    </source>
</reference>
<name>A0AAN6TM00_9PEZI</name>
<dbReference type="Gene3D" id="2.130.10.10">
    <property type="entry name" value="YVTN repeat-like/Quinoprotein amine dehydrogenase"/>
    <property type="match status" value="1"/>
</dbReference>
<evidence type="ECO:0000313" key="4">
    <source>
        <dbReference type="Proteomes" id="UP001302812"/>
    </source>
</evidence>
<evidence type="ECO:0000313" key="3">
    <source>
        <dbReference type="EMBL" id="KAK4116899.1"/>
    </source>
</evidence>
<evidence type="ECO:0000256" key="2">
    <source>
        <dbReference type="SAM" id="SignalP"/>
    </source>
</evidence>
<gene>
    <name evidence="3" type="ORF">N656DRAFT_746397</name>
</gene>